<keyword evidence="1" id="KW-0472">Membrane</keyword>
<gene>
    <name evidence="2" type="ORF">HD593_007126</name>
</gene>
<accession>A0A7X0U238</accession>
<evidence type="ECO:0000313" key="2">
    <source>
        <dbReference type="EMBL" id="MBB6552331.1"/>
    </source>
</evidence>
<evidence type="ECO:0000313" key="3">
    <source>
        <dbReference type="Proteomes" id="UP000565579"/>
    </source>
</evidence>
<keyword evidence="1" id="KW-1133">Transmembrane helix</keyword>
<feature type="transmembrane region" description="Helical" evidence="1">
    <location>
        <begin position="129"/>
        <end position="151"/>
    </location>
</feature>
<proteinExistence type="predicted"/>
<dbReference type="EMBL" id="JACHMI010000001">
    <property type="protein sequence ID" value="MBB6552331.1"/>
    <property type="molecule type" value="Genomic_DNA"/>
</dbReference>
<sequence length="167" mass="17586">MISAPIGIPSAWTHRVRLLTFACSFVLAVCAILQGWLVINDETVEAALRLAGRSAAEASDEAPGLVAQFRAVLAYYAAGNSLGMLALRGAAWTFWATLLINLTQVAGPLGLIPAHVYRAAFHHYGPAGLLPTVVLSGGALALSVTLISRIIPLREIWADLRAAGMKG</sequence>
<feature type="transmembrane region" description="Helical" evidence="1">
    <location>
        <begin position="18"/>
        <end position="39"/>
    </location>
</feature>
<evidence type="ECO:0000256" key="1">
    <source>
        <dbReference type="SAM" id="Phobius"/>
    </source>
</evidence>
<dbReference type="RefSeq" id="WP_185106264.1">
    <property type="nucleotide sequence ID" value="NZ_BAAAXY010000185.1"/>
</dbReference>
<keyword evidence="3" id="KW-1185">Reference proteome</keyword>
<organism evidence="2 3">
    <name type="scientific">Nonomuraea rubra</name>
    <dbReference type="NCBI Taxonomy" id="46180"/>
    <lineage>
        <taxon>Bacteria</taxon>
        <taxon>Bacillati</taxon>
        <taxon>Actinomycetota</taxon>
        <taxon>Actinomycetes</taxon>
        <taxon>Streptosporangiales</taxon>
        <taxon>Streptosporangiaceae</taxon>
        <taxon>Nonomuraea</taxon>
    </lineage>
</organism>
<feature type="transmembrane region" description="Helical" evidence="1">
    <location>
        <begin position="94"/>
        <end position="117"/>
    </location>
</feature>
<protein>
    <submittedName>
        <fullName evidence="2">Uncharacterized protein</fullName>
    </submittedName>
</protein>
<name>A0A7X0U238_9ACTN</name>
<keyword evidence="1" id="KW-0812">Transmembrane</keyword>
<dbReference type="Proteomes" id="UP000565579">
    <property type="component" value="Unassembled WGS sequence"/>
</dbReference>
<comment type="caution">
    <text evidence="2">The sequence shown here is derived from an EMBL/GenBank/DDBJ whole genome shotgun (WGS) entry which is preliminary data.</text>
</comment>
<reference evidence="2 3" key="1">
    <citation type="submission" date="2020-08" db="EMBL/GenBank/DDBJ databases">
        <title>Sequencing the genomes of 1000 actinobacteria strains.</title>
        <authorList>
            <person name="Klenk H.-P."/>
        </authorList>
    </citation>
    <scope>NUCLEOTIDE SEQUENCE [LARGE SCALE GENOMIC DNA]</scope>
    <source>
        <strain evidence="2 3">DSM 43768</strain>
    </source>
</reference>
<dbReference type="AlphaFoldDB" id="A0A7X0U238"/>